<dbReference type="HOGENOM" id="CLU_060742_0_0_9"/>
<proteinExistence type="predicted"/>
<name>E7G5V6_9FIRM</name>
<dbReference type="GO" id="GO:0009401">
    <property type="term" value="P:phosphoenolpyruvate-dependent sugar phosphotransferase system"/>
    <property type="evidence" value="ECO:0007669"/>
    <property type="project" value="InterPro"/>
</dbReference>
<reference evidence="2 3" key="1">
    <citation type="submission" date="2010-12" db="EMBL/GenBank/DDBJ databases">
        <title>The Genome Sequence of Coprobacillus sp. strain 29_1.</title>
        <authorList>
            <consortium name="The Broad Institute Genome Sequencing Platform"/>
            <person name="Earl A."/>
            <person name="Ward D."/>
            <person name="Feldgarden M."/>
            <person name="Gevers D."/>
            <person name="Daigneault M."/>
            <person name="Sibley C.D."/>
            <person name="White A."/>
            <person name="Strauss J."/>
            <person name="Allen-Vercoe E."/>
            <person name="Young S.K."/>
            <person name="Zeng Q."/>
            <person name="Gargeya S."/>
            <person name="Fitzgerald M."/>
            <person name="Haas B."/>
            <person name="Abouelleil A."/>
            <person name="Alvarado L."/>
            <person name="Arachchi H.M."/>
            <person name="Berlin A."/>
            <person name="Brown A."/>
            <person name="Chapman S.B."/>
            <person name="Chen Z."/>
            <person name="Dunbar C."/>
            <person name="Freedman E."/>
            <person name="Gearin G."/>
            <person name="Gellesch M."/>
            <person name="Goldberg J."/>
            <person name="Griggs A."/>
            <person name="Gujja S."/>
            <person name="Heilman E."/>
            <person name="Heiman D."/>
            <person name="Howarth C."/>
            <person name="Larson L."/>
            <person name="Lui A."/>
            <person name="MacDonald P.J.P."/>
            <person name="Mehta T."/>
            <person name="Montmayeur A."/>
            <person name="Murphy C."/>
            <person name="Neiman D."/>
            <person name="Pearson M."/>
            <person name="Priest M."/>
            <person name="Roberts A."/>
            <person name="Saif S."/>
            <person name="Shea T."/>
            <person name="Shenoy N."/>
            <person name="Sisk P."/>
            <person name="Stolte C."/>
            <person name="Sykes S."/>
            <person name="White J."/>
            <person name="Yandava C."/>
            <person name="Nusbaum C."/>
            <person name="Birren B."/>
        </authorList>
    </citation>
    <scope>NUCLEOTIDE SEQUENCE [LARGE SCALE GENOMIC DNA]</scope>
    <source>
        <strain evidence="2 3">29_1</strain>
    </source>
</reference>
<dbReference type="eggNOG" id="COG3716">
    <property type="taxonomic scope" value="Bacteria"/>
</dbReference>
<evidence type="ECO:0000313" key="3">
    <source>
        <dbReference type="Proteomes" id="UP000003157"/>
    </source>
</evidence>
<dbReference type="Pfam" id="PF03613">
    <property type="entry name" value="EIID-AGA"/>
    <property type="match status" value="1"/>
</dbReference>
<dbReference type="PANTHER" id="PTHR32502:SF23">
    <property type="entry name" value="TRANSPORT PROTEIN, PTS SYSTEM"/>
    <property type="match status" value="1"/>
</dbReference>
<keyword evidence="3" id="KW-1185">Reference proteome</keyword>
<evidence type="ECO:0000256" key="1">
    <source>
        <dbReference type="SAM" id="Phobius"/>
    </source>
</evidence>
<dbReference type="Proteomes" id="UP000003157">
    <property type="component" value="Unassembled WGS sequence"/>
</dbReference>
<dbReference type="GeneID" id="78229431"/>
<comment type="caution">
    <text evidence="2">The sequence shown here is derived from an EMBL/GenBank/DDBJ whole genome shotgun (WGS) entry which is preliminary data.</text>
</comment>
<dbReference type="STRING" id="100884.GCA_000269565_01557"/>
<dbReference type="PANTHER" id="PTHR32502">
    <property type="entry name" value="N-ACETYLGALACTOSAMINE PERMEASE II COMPONENT-RELATED"/>
    <property type="match status" value="1"/>
</dbReference>
<dbReference type="InterPro" id="IPR004704">
    <property type="entry name" value="PTS_IID_man"/>
</dbReference>
<dbReference type="PROSITE" id="PS51108">
    <property type="entry name" value="PTS_EIID"/>
    <property type="match status" value="1"/>
</dbReference>
<dbReference type="GO" id="GO:0005886">
    <property type="term" value="C:plasma membrane"/>
    <property type="evidence" value="ECO:0007669"/>
    <property type="project" value="TreeGrafter"/>
</dbReference>
<protein>
    <submittedName>
        <fullName evidence="2">PTS system mannose/fructose/sorbose family IID component</fullName>
    </submittedName>
</protein>
<feature type="transmembrane region" description="Helical" evidence="1">
    <location>
        <begin position="192"/>
        <end position="212"/>
    </location>
</feature>
<dbReference type="InterPro" id="IPR050303">
    <property type="entry name" value="GatZ_KbaZ_carbometab"/>
</dbReference>
<organism evidence="2 3">
    <name type="scientific">Coprobacillus cateniformis</name>
    <dbReference type="NCBI Taxonomy" id="100884"/>
    <lineage>
        <taxon>Bacteria</taxon>
        <taxon>Bacillati</taxon>
        <taxon>Bacillota</taxon>
        <taxon>Erysipelotrichia</taxon>
        <taxon>Erysipelotrichales</taxon>
        <taxon>Coprobacillaceae</taxon>
        <taxon>Coprobacillus</taxon>
    </lineage>
</organism>
<keyword evidence="1" id="KW-0472">Membrane</keyword>
<gene>
    <name evidence="2" type="ORF">HMPREF9488_00144</name>
</gene>
<dbReference type="AlphaFoldDB" id="E7G5V6"/>
<feature type="transmembrane region" description="Helical" evidence="1">
    <location>
        <begin position="147"/>
        <end position="171"/>
    </location>
</feature>
<accession>E7G5V6</accession>
<feature type="transmembrane region" description="Helical" evidence="1">
    <location>
        <begin position="257"/>
        <end position="277"/>
    </location>
</feature>
<dbReference type="RefSeq" id="WP_008787272.1">
    <property type="nucleotide sequence ID" value="NZ_AKCB01000001.1"/>
</dbReference>
<dbReference type="OrthoDB" id="9795582at2"/>
<evidence type="ECO:0000313" key="2">
    <source>
        <dbReference type="EMBL" id="EFW06607.1"/>
    </source>
</evidence>
<dbReference type="EMBL" id="ADKX01000001">
    <property type="protein sequence ID" value="EFW06607.1"/>
    <property type="molecule type" value="Genomic_DNA"/>
</dbReference>
<sequence length="278" mass="30904">MSQKGLETQRNYPLHKKVREFFWGGWCMQTNWNYERQMNTAFMWGISKTLDRLYPDPKDEEKKKERYRASLEFFNITPQFGAFVLGLTAAMEEEYAEKPDVFDPKMITSVKTALMGPLSGIGDSLFQGTVRIIAMSIGISLAQQGSILGPILAMLISFGVSFPITWYGAKLGYTKGQELIRQISESNLMDKLMYGCSIAGLMVVGGMAATLVNVTTPLAYGETLVVQDILNGIMPQMLPLALTGFMYFLVKKGVHPIVIVICCFIAGIILNYFGILAA</sequence>
<keyword evidence="1" id="KW-1133">Transmembrane helix</keyword>
<feature type="transmembrane region" description="Helical" evidence="1">
    <location>
        <begin position="232"/>
        <end position="250"/>
    </location>
</feature>
<keyword evidence="1" id="KW-0812">Transmembrane</keyword>